<feature type="region of interest" description="Disordered" evidence="1">
    <location>
        <begin position="94"/>
        <end position="209"/>
    </location>
</feature>
<accession>A0A2U2CGK0</accession>
<dbReference type="AlphaFoldDB" id="A0A2U2CGK0"/>
<dbReference type="OrthoDB" id="7875768at2"/>
<dbReference type="RefSeq" id="WP_109532049.1">
    <property type="nucleotide sequence ID" value="NZ_QEYD01000002.1"/>
</dbReference>
<feature type="compositionally biased region" description="Low complexity" evidence="1">
    <location>
        <begin position="184"/>
        <end position="198"/>
    </location>
</feature>
<reference evidence="2 3" key="1">
    <citation type="submission" date="2018-05" db="EMBL/GenBank/DDBJ databases">
        <title>Pararhodobacter marina sp. nov., isolated from deep-sea water of the Indian Ocean.</title>
        <authorList>
            <person name="Lai Q.Sr."/>
            <person name="Liu X."/>
            <person name="Shao Z."/>
        </authorList>
    </citation>
    <scope>NUCLEOTIDE SEQUENCE [LARGE SCALE GENOMIC DNA]</scope>
    <source>
        <strain evidence="2 3">CIC4N-9</strain>
    </source>
</reference>
<keyword evidence="3" id="KW-1185">Reference proteome</keyword>
<protein>
    <recommendedName>
        <fullName evidence="4">DUF2497 domain-containing protein</fullName>
    </recommendedName>
</protein>
<organism evidence="2 3">
    <name type="scientific">Pararhodobacter marinus</name>
    <dbReference type="NCBI Taxonomy" id="2184063"/>
    <lineage>
        <taxon>Bacteria</taxon>
        <taxon>Pseudomonadati</taxon>
        <taxon>Pseudomonadota</taxon>
        <taxon>Alphaproteobacteria</taxon>
        <taxon>Rhodobacterales</taxon>
        <taxon>Paracoccaceae</taxon>
        <taxon>Pararhodobacter</taxon>
    </lineage>
</organism>
<comment type="caution">
    <text evidence="2">The sequence shown here is derived from an EMBL/GenBank/DDBJ whole genome shotgun (WGS) entry which is preliminary data.</text>
</comment>
<evidence type="ECO:0000313" key="2">
    <source>
        <dbReference type="EMBL" id="PWE30971.1"/>
    </source>
</evidence>
<dbReference type="GeneID" id="94364093"/>
<evidence type="ECO:0008006" key="4">
    <source>
        <dbReference type="Google" id="ProtNLM"/>
    </source>
</evidence>
<evidence type="ECO:0000313" key="3">
    <source>
        <dbReference type="Proteomes" id="UP000244940"/>
    </source>
</evidence>
<feature type="compositionally biased region" description="Acidic residues" evidence="1">
    <location>
        <begin position="199"/>
        <end position="209"/>
    </location>
</feature>
<name>A0A2U2CGK0_9RHOB</name>
<dbReference type="Proteomes" id="UP000244940">
    <property type="component" value="Unassembled WGS sequence"/>
</dbReference>
<dbReference type="EMBL" id="QEYD01000002">
    <property type="protein sequence ID" value="PWE30971.1"/>
    <property type="molecule type" value="Genomic_DNA"/>
</dbReference>
<proteinExistence type="predicted"/>
<evidence type="ECO:0000256" key="1">
    <source>
        <dbReference type="SAM" id="MobiDB-lite"/>
    </source>
</evidence>
<sequence>MSDPMSNREIEDVLTSIRRLVAQEGDRGAENGRLILTEAHRVSEQVRALGGEHEEAAALVERAAKGDDVTIPAPDFSKLEATIAELEAAVSGVEGEGAEAKPVHGPAPSKPSNVTELYGKMSFSHQPVSAANAAQPDPAGPDSSQPDADQPAPADGYLATENAAEVEPAALAPDATPEVEAKVEAAPAPEDAAPAGPGDEIDEDGLADTILDEEELRQFVAQIVREELRGQLGERITQQVRKLVRAEIAKVLEERDLF</sequence>
<gene>
    <name evidence="2" type="ORF">C4N9_04250</name>
</gene>